<dbReference type="RefSeq" id="WP_078931226.1">
    <property type="nucleotide sequence ID" value="NZ_FUXC01000008.1"/>
</dbReference>
<sequence>MQGIAVLAFILCCLNITGWLVFLRKFKRLFTTEDIISKTRLEVTRMIEDVNRTTSKNLDLIEEKIKQLKATSADAERHIAVAKSELEKRAALVQFNRAISEKSEVSHKNEIHPKTQDPSVYGSKAPYGRISDALQASSVYQITSKGKKEVAGEQGELFEQQEENYIKSPSGTKFMVDNEGTGFASIPKIGENVFYSDNPIKPKKTINEQIKELSDRGYDIEMIARELGLTTTEVQFSLDMGF</sequence>
<organism evidence="4 5">
    <name type="scientific">Treponema berlinense</name>
    <dbReference type="NCBI Taxonomy" id="225004"/>
    <lineage>
        <taxon>Bacteria</taxon>
        <taxon>Pseudomonadati</taxon>
        <taxon>Spirochaetota</taxon>
        <taxon>Spirochaetia</taxon>
        <taxon>Spirochaetales</taxon>
        <taxon>Treponemataceae</taxon>
        <taxon>Treponema</taxon>
    </lineage>
</organism>
<keyword evidence="3" id="KW-0812">Transmembrane</keyword>
<evidence type="ECO:0000256" key="3">
    <source>
        <dbReference type="SAM" id="Phobius"/>
    </source>
</evidence>
<dbReference type="GeneID" id="303367722"/>
<reference evidence="4 5" key="1">
    <citation type="submission" date="2017-02" db="EMBL/GenBank/DDBJ databases">
        <authorList>
            <person name="Peterson S.W."/>
        </authorList>
    </citation>
    <scope>NUCLEOTIDE SEQUENCE [LARGE SCALE GENOMIC DNA]</scope>
    <source>
        <strain evidence="4 5">ATCC BAA-909</strain>
    </source>
</reference>
<feature type="transmembrane region" description="Helical" evidence="3">
    <location>
        <begin position="6"/>
        <end position="23"/>
    </location>
</feature>
<dbReference type="Proteomes" id="UP000190395">
    <property type="component" value="Unassembled WGS sequence"/>
</dbReference>
<evidence type="ECO:0000313" key="5">
    <source>
        <dbReference type="Proteomes" id="UP000190395"/>
    </source>
</evidence>
<feature type="compositionally biased region" description="Basic and acidic residues" evidence="2">
    <location>
        <begin position="104"/>
        <end position="115"/>
    </location>
</feature>
<accession>A0A1T4P9L5</accession>
<feature type="coiled-coil region" evidence="1">
    <location>
        <begin position="51"/>
        <end position="85"/>
    </location>
</feature>
<dbReference type="AlphaFoldDB" id="A0A1T4P9L5"/>
<dbReference type="OrthoDB" id="361920at2"/>
<keyword evidence="1" id="KW-0175">Coiled coil</keyword>
<evidence type="ECO:0000256" key="1">
    <source>
        <dbReference type="SAM" id="Coils"/>
    </source>
</evidence>
<dbReference type="EMBL" id="FUXC01000008">
    <property type="protein sequence ID" value="SJZ88071.1"/>
    <property type="molecule type" value="Genomic_DNA"/>
</dbReference>
<evidence type="ECO:0000256" key="2">
    <source>
        <dbReference type="SAM" id="MobiDB-lite"/>
    </source>
</evidence>
<keyword evidence="5" id="KW-1185">Reference proteome</keyword>
<keyword evidence="3" id="KW-1133">Transmembrane helix</keyword>
<keyword evidence="3" id="KW-0472">Membrane</keyword>
<gene>
    <name evidence="4" type="ORF">SAMN02745152_01490</name>
</gene>
<protein>
    <submittedName>
        <fullName evidence="4">Uncharacterized protein</fullName>
    </submittedName>
</protein>
<feature type="region of interest" description="Disordered" evidence="2">
    <location>
        <begin position="104"/>
        <end position="123"/>
    </location>
</feature>
<name>A0A1T4P9L5_9SPIR</name>
<proteinExistence type="predicted"/>
<evidence type="ECO:0000313" key="4">
    <source>
        <dbReference type="EMBL" id="SJZ88071.1"/>
    </source>
</evidence>
<dbReference type="STRING" id="225004.SAMN02745152_01490"/>